<accession>A0A5J4TSM8</accession>
<comment type="caution">
    <text evidence="2">The sequence shown here is derived from an EMBL/GenBank/DDBJ whole genome shotgun (WGS) entry which is preliminary data.</text>
</comment>
<dbReference type="AlphaFoldDB" id="A0A5J4TSM8"/>
<organism evidence="2 3">
    <name type="scientific">Streblomastix strix</name>
    <dbReference type="NCBI Taxonomy" id="222440"/>
    <lineage>
        <taxon>Eukaryota</taxon>
        <taxon>Metamonada</taxon>
        <taxon>Preaxostyla</taxon>
        <taxon>Oxymonadida</taxon>
        <taxon>Streblomastigidae</taxon>
        <taxon>Streblomastix</taxon>
    </lineage>
</organism>
<gene>
    <name evidence="2" type="ORF">EZS28_043483</name>
</gene>
<dbReference type="EMBL" id="SNRW01026175">
    <property type="protein sequence ID" value="KAA6360990.1"/>
    <property type="molecule type" value="Genomic_DNA"/>
</dbReference>
<name>A0A5J4TSM8_9EUKA</name>
<feature type="region of interest" description="Disordered" evidence="1">
    <location>
        <begin position="1"/>
        <end position="35"/>
    </location>
</feature>
<evidence type="ECO:0000256" key="1">
    <source>
        <dbReference type="SAM" id="MobiDB-lite"/>
    </source>
</evidence>
<sequence>MNDSTKYNEMQYQKDPPRQDISNTDPEIRQSSSQIQKHSSKIQFSDLHSNIKDFLSEDADNYIQLEDEYMESKDCEVFVDERDGEVLVRFRSQIKAIVRENGHFEPEIKEELHYCSREFEYPEDLMIWIAYILSNVAQIKSSRLQDAFQSQSQTVTFRSQKQPVVDVFLPPKMIPVKRKR</sequence>
<dbReference type="Proteomes" id="UP000324800">
    <property type="component" value="Unassembled WGS sequence"/>
</dbReference>
<evidence type="ECO:0000313" key="3">
    <source>
        <dbReference type="Proteomes" id="UP000324800"/>
    </source>
</evidence>
<proteinExistence type="predicted"/>
<protein>
    <submittedName>
        <fullName evidence="2">Uncharacterized protein</fullName>
    </submittedName>
</protein>
<feature type="compositionally biased region" description="Polar residues" evidence="1">
    <location>
        <begin position="1"/>
        <end position="11"/>
    </location>
</feature>
<evidence type="ECO:0000313" key="2">
    <source>
        <dbReference type="EMBL" id="KAA6360990.1"/>
    </source>
</evidence>
<feature type="non-terminal residue" evidence="2">
    <location>
        <position position="180"/>
    </location>
</feature>
<reference evidence="2 3" key="1">
    <citation type="submission" date="2019-03" db="EMBL/GenBank/DDBJ databases">
        <title>Single cell metagenomics reveals metabolic interactions within the superorganism composed of flagellate Streblomastix strix and complex community of Bacteroidetes bacteria on its surface.</title>
        <authorList>
            <person name="Treitli S.C."/>
            <person name="Kolisko M."/>
            <person name="Husnik F."/>
            <person name="Keeling P."/>
            <person name="Hampl V."/>
        </authorList>
    </citation>
    <scope>NUCLEOTIDE SEQUENCE [LARGE SCALE GENOMIC DNA]</scope>
    <source>
        <strain evidence="2">ST1C</strain>
    </source>
</reference>